<evidence type="ECO:0000256" key="7">
    <source>
        <dbReference type="ARBA" id="ARBA00023002"/>
    </source>
</evidence>
<evidence type="ECO:0000256" key="8">
    <source>
        <dbReference type="ARBA" id="ARBA00023004"/>
    </source>
</evidence>
<comment type="caution">
    <text evidence="12">The sequence shown here is derived from an EMBL/GenBank/DDBJ whole genome shotgun (WGS) entry which is preliminary data.</text>
</comment>
<dbReference type="EMBL" id="BJYZ01000021">
    <property type="protein sequence ID" value="GEO40367.1"/>
    <property type="molecule type" value="Genomic_DNA"/>
</dbReference>
<evidence type="ECO:0000256" key="4">
    <source>
        <dbReference type="ARBA" id="ARBA00022485"/>
    </source>
</evidence>
<evidence type="ECO:0000256" key="2">
    <source>
        <dbReference type="ARBA" id="ARBA00001966"/>
    </source>
</evidence>
<dbReference type="InterPro" id="IPR005117">
    <property type="entry name" value="NiRdtase/SiRdtase_haem-b_fer"/>
</dbReference>
<accession>A0A512DV78</accession>
<dbReference type="SUPFAM" id="SSF55124">
    <property type="entry name" value="Nitrite/Sulfite reductase N-terminal domain-like"/>
    <property type="match status" value="2"/>
</dbReference>
<name>A0A512DV78_9PROT</name>
<evidence type="ECO:0000313" key="13">
    <source>
        <dbReference type="Proteomes" id="UP000321523"/>
    </source>
</evidence>
<dbReference type="SUPFAM" id="SSF56014">
    <property type="entry name" value="Nitrite and sulphite reductase 4Fe-4S domain-like"/>
    <property type="match status" value="2"/>
</dbReference>
<feature type="domain" description="Nitrite/sulphite reductase 4Fe-4S" evidence="10">
    <location>
        <begin position="148"/>
        <end position="305"/>
    </location>
</feature>
<dbReference type="GO" id="GO:0009337">
    <property type="term" value="C:sulfite reductase complex (NADPH)"/>
    <property type="evidence" value="ECO:0007669"/>
    <property type="project" value="TreeGrafter"/>
</dbReference>
<dbReference type="GO" id="GO:0051539">
    <property type="term" value="F:4 iron, 4 sulfur cluster binding"/>
    <property type="evidence" value="ECO:0007669"/>
    <property type="project" value="UniProtKB-KW"/>
</dbReference>
<comment type="cofactor">
    <cofactor evidence="2">
        <name>[4Fe-4S] cluster</name>
        <dbReference type="ChEBI" id="CHEBI:49883"/>
    </cofactor>
</comment>
<dbReference type="Gene3D" id="3.30.413.10">
    <property type="entry name" value="Sulfite Reductase Hemoprotein, domain 1"/>
    <property type="match status" value="2"/>
</dbReference>
<keyword evidence="13" id="KW-1185">Reference proteome</keyword>
<dbReference type="PROSITE" id="PS00365">
    <property type="entry name" value="NIR_SIR"/>
    <property type="match status" value="1"/>
</dbReference>
<dbReference type="PANTHER" id="PTHR11493:SF47">
    <property type="entry name" value="SULFITE REDUCTASE [NADPH] SUBUNIT BETA"/>
    <property type="match status" value="1"/>
</dbReference>
<feature type="domain" description="Nitrite/Sulfite reductase ferredoxin-like" evidence="11">
    <location>
        <begin position="53"/>
        <end position="111"/>
    </location>
</feature>
<evidence type="ECO:0000259" key="10">
    <source>
        <dbReference type="Pfam" id="PF01077"/>
    </source>
</evidence>
<reference evidence="12 13" key="1">
    <citation type="submission" date="2019-07" db="EMBL/GenBank/DDBJ databases">
        <title>Whole genome shotgun sequence of Skermanella aerolata NBRC 106429.</title>
        <authorList>
            <person name="Hosoyama A."/>
            <person name="Uohara A."/>
            <person name="Ohji S."/>
            <person name="Ichikawa N."/>
        </authorList>
    </citation>
    <scope>NUCLEOTIDE SEQUENCE [LARGE SCALE GENOMIC DNA]</scope>
    <source>
        <strain evidence="12 13">NBRC 106429</strain>
    </source>
</reference>
<keyword evidence="4" id="KW-0004">4Fe-4S</keyword>
<keyword evidence="6" id="KW-0479">Metal-binding</keyword>
<dbReference type="InterPro" id="IPR045854">
    <property type="entry name" value="NO2/SO3_Rdtase_4Fe4S_sf"/>
</dbReference>
<dbReference type="GO" id="GO:0016002">
    <property type="term" value="F:sulfite reductase activity"/>
    <property type="evidence" value="ECO:0007669"/>
    <property type="project" value="TreeGrafter"/>
</dbReference>
<feature type="domain" description="Nitrite/sulphite reductase 4Fe-4S" evidence="10">
    <location>
        <begin position="409"/>
        <end position="546"/>
    </location>
</feature>
<protein>
    <submittedName>
        <fullName evidence="12">Sulfite reductase subunit beta</fullName>
    </submittedName>
</protein>
<evidence type="ECO:0000256" key="9">
    <source>
        <dbReference type="ARBA" id="ARBA00023014"/>
    </source>
</evidence>
<dbReference type="PRINTS" id="PR00397">
    <property type="entry name" value="SIROHAEM"/>
</dbReference>
<comment type="similarity">
    <text evidence="3">Belongs to the nitrite and sulfite reductase 4Fe-4S domain family.</text>
</comment>
<keyword evidence="7" id="KW-0560">Oxidoreductase</keyword>
<keyword evidence="9" id="KW-0411">Iron-sulfur</keyword>
<keyword evidence="8" id="KW-0408">Iron</keyword>
<gene>
    <name evidence="12" type="primary">sir</name>
    <name evidence="12" type="ORF">SAE02_45150</name>
</gene>
<evidence type="ECO:0000256" key="3">
    <source>
        <dbReference type="ARBA" id="ARBA00010429"/>
    </source>
</evidence>
<dbReference type="InterPro" id="IPR045169">
    <property type="entry name" value="NO2/SO3_Rdtase_4Fe4S_prot"/>
</dbReference>
<dbReference type="GO" id="GO:0046872">
    <property type="term" value="F:metal ion binding"/>
    <property type="evidence" value="ECO:0007669"/>
    <property type="project" value="UniProtKB-KW"/>
</dbReference>
<evidence type="ECO:0000313" key="12">
    <source>
        <dbReference type="EMBL" id="GEO40367.1"/>
    </source>
</evidence>
<dbReference type="InterPro" id="IPR006066">
    <property type="entry name" value="NO2/SO3_Rdtase_FeS/sirohaem_BS"/>
</dbReference>
<dbReference type="NCBIfam" id="NF010029">
    <property type="entry name" value="PRK13504.1"/>
    <property type="match status" value="1"/>
</dbReference>
<keyword evidence="5" id="KW-0349">Heme</keyword>
<evidence type="ECO:0000259" key="11">
    <source>
        <dbReference type="Pfam" id="PF03460"/>
    </source>
</evidence>
<dbReference type="Pfam" id="PF01077">
    <property type="entry name" value="NIR_SIR"/>
    <property type="match status" value="2"/>
</dbReference>
<dbReference type="Pfam" id="PF03460">
    <property type="entry name" value="NIR_SIR_ferr"/>
    <property type="match status" value="2"/>
</dbReference>
<dbReference type="InterPro" id="IPR006067">
    <property type="entry name" value="NO2/SO3_Rdtase_4Fe4S_dom"/>
</dbReference>
<dbReference type="Gene3D" id="3.90.480.10">
    <property type="entry name" value="Sulfite Reductase Hemoprotein,Domain 2"/>
    <property type="match status" value="1"/>
</dbReference>
<dbReference type="GO" id="GO:0000103">
    <property type="term" value="P:sulfate assimilation"/>
    <property type="evidence" value="ECO:0007669"/>
    <property type="project" value="TreeGrafter"/>
</dbReference>
<evidence type="ECO:0000256" key="6">
    <source>
        <dbReference type="ARBA" id="ARBA00022723"/>
    </source>
</evidence>
<dbReference type="PANTHER" id="PTHR11493">
    <property type="entry name" value="SULFITE REDUCTASE [NADPH] SUBUNIT BETA-RELATED"/>
    <property type="match status" value="1"/>
</dbReference>
<feature type="domain" description="Nitrite/Sulfite reductase ferredoxin-like" evidence="11">
    <location>
        <begin position="324"/>
        <end position="391"/>
    </location>
</feature>
<dbReference type="GO" id="GO:0050311">
    <property type="term" value="F:sulfite reductase (ferredoxin) activity"/>
    <property type="evidence" value="ECO:0007669"/>
    <property type="project" value="TreeGrafter"/>
</dbReference>
<dbReference type="InterPro" id="IPR036136">
    <property type="entry name" value="Nit/Sulf_reduc_fer-like_dom_sf"/>
</dbReference>
<evidence type="ECO:0000256" key="5">
    <source>
        <dbReference type="ARBA" id="ARBA00022617"/>
    </source>
</evidence>
<comment type="cofactor">
    <cofactor evidence="1">
        <name>siroheme</name>
        <dbReference type="ChEBI" id="CHEBI:60052"/>
    </cofactor>
</comment>
<sequence>MLLRGSIRQTLNSNSIKFSEDEYNLLKFHGTYQGYDRDSATELKQQKAEKKWEFMVRARIPAGRLTARQYLDLDDLAGRRANNTLRITTRQAIQFHGVIKDDLKAAIAEINRTMITTLGACGDVVRNVTAQPAPVRGPVNERLAADAKRISDRLLPHTQAYHEIWLDGERLDDGEPESEPLYGSTYLPRKFKIGLATPDDNSVDVLTNDLGIVALFDGDRLTGYNFAVGGGLGMTHNKPATYPRLASFIAFVEPDDLIPAVEAVVAVQRDYGDRTNRRHARLKYTIDERGLDWFKGEMERELGHPLEDPRPMPPFKVVDHLGWHPQGDGRWYLGLPVPSGRIQDAGPVTLRTGLREVVRSFEPALILMPTQDLILADIADGDREAIEAALRGHGVKLASDLLPVHRWSMACPALPTCGLALTEAERIRTPMIDAIAEVMARYGLAQERLSIRITGCPNGCARPYAGDIGLVGRMPGYFALYVGGDFEGTRLNWRLLDRVPENDVAETLAPLFAEFARTRNSGEGFGDFLYRLGLDRVTALVSKDAGAAIPGKAERKLVEAI</sequence>
<dbReference type="GO" id="GO:0020037">
    <property type="term" value="F:heme binding"/>
    <property type="evidence" value="ECO:0007669"/>
    <property type="project" value="InterPro"/>
</dbReference>
<dbReference type="AlphaFoldDB" id="A0A512DV78"/>
<dbReference type="Proteomes" id="UP000321523">
    <property type="component" value="Unassembled WGS sequence"/>
</dbReference>
<organism evidence="12 13">
    <name type="scientific">Skermanella aerolata</name>
    <dbReference type="NCBI Taxonomy" id="393310"/>
    <lineage>
        <taxon>Bacteria</taxon>
        <taxon>Pseudomonadati</taxon>
        <taxon>Pseudomonadota</taxon>
        <taxon>Alphaproteobacteria</taxon>
        <taxon>Rhodospirillales</taxon>
        <taxon>Azospirillaceae</taxon>
        <taxon>Skermanella</taxon>
    </lineage>
</organism>
<proteinExistence type="inferred from homology"/>
<evidence type="ECO:0000256" key="1">
    <source>
        <dbReference type="ARBA" id="ARBA00001929"/>
    </source>
</evidence>